<dbReference type="RefSeq" id="WP_005844545.1">
    <property type="nucleotide sequence ID" value="NZ_JNHM01000084.1"/>
</dbReference>
<dbReference type="Gene3D" id="3.20.20.80">
    <property type="entry name" value="Glycosidases"/>
    <property type="match status" value="1"/>
</dbReference>
<dbReference type="GO" id="GO:0004553">
    <property type="term" value="F:hydrolase activity, hydrolyzing O-glycosyl compounds"/>
    <property type="evidence" value="ECO:0007669"/>
    <property type="project" value="InterPro"/>
</dbReference>
<name>A0A069S8X6_PHOVU</name>
<keyword evidence="1" id="KW-0732">Signal</keyword>
<evidence type="ECO:0000259" key="2">
    <source>
        <dbReference type="Pfam" id="PF14587"/>
    </source>
</evidence>
<dbReference type="PANTHER" id="PTHR42767:SF1">
    <property type="entry name" value="ENDO-BETA-1,6-GALACTANASE-LIKE DOMAIN-CONTAINING PROTEIN"/>
    <property type="match status" value="1"/>
</dbReference>
<dbReference type="PATRIC" id="fig|1339352.3.peg.3180"/>
<organism evidence="3 4">
    <name type="scientific">Phocaeicola vulgatus str. 3975 RP4</name>
    <dbReference type="NCBI Taxonomy" id="1339352"/>
    <lineage>
        <taxon>Bacteria</taxon>
        <taxon>Pseudomonadati</taxon>
        <taxon>Bacteroidota</taxon>
        <taxon>Bacteroidia</taxon>
        <taxon>Bacteroidales</taxon>
        <taxon>Bacteroidaceae</taxon>
        <taxon>Phocaeicola</taxon>
    </lineage>
</organism>
<dbReference type="InterPro" id="IPR017853">
    <property type="entry name" value="GH"/>
</dbReference>
<feature type="signal peptide" evidence="1">
    <location>
        <begin position="1"/>
        <end position="19"/>
    </location>
</feature>
<dbReference type="InterPro" id="IPR039743">
    <property type="entry name" value="6GAL/EXGAL"/>
</dbReference>
<dbReference type="PROSITE" id="PS51257">
    <property type="entry name" value="PROKAR_LIPOPROTEIN"/>
    <property type="match status" value="1"/>
</dbReference>
<dbReference type="Gene3D" id="2.60.40.1180">
    <property type="entry name" value="Golgi alpha-mannosidase II"/>
    <property type="match status" value="1"/>
</dbReference>
<evidence type="ECO:0000256" key="1">
    <source>
        <dbReference type="SAM" id="SignalP"/>
    </source>
</evidence>
<accession>A0A069S8X6</accession>
<protein>
    <submittedName>
        <fullName evidence="3">O-Glycosyl hydrolase 30 family protein</fullName>
    </submittedName>
</protein>
<sequence>MKLKYIFTLPLFFSTVACSDDSPQTPDTSGQPDSSINVEKTVTIDAGQSFQTLTGFGASDCWAPAFVGKSWITNRDKISELLFSSEIQSGQPKGIGLSMWRVNLGGGSAEQGEASGIEDKSRRAESYLTDDLTLDWTRCKGQRYFLQRAKEFGCQSIVLFSNTPPVQYTSNGKGFSNSGGVSNLKDECYTDFARYMSDVAKYYVNEGYPVTHISPVNEPQYNWDSGQEGSGWTNDEVARLIRELDTAITSAGLSIDILPGESGDYEYLYKFKNDAAHSNVLSAFFTPGTSTYIGNLTHVKKLICGHSYWTDGTWDGMRNVRKQLAQAAQQYDVEIWQSEWSMLGDGYSSSEFIGYDQATEMDIALYMSKVIHNDLTIAGVSSWSYWTSMDIPRWGHKNRFLLISLEPSDGVYGDIEKEGTYKATPTLWVLGNYSLFIRPGYRRIMLNMNESSSFFGSAWISPKKDKIVAVYTNLSEKGVRLNEIHKEWVSEISSITTYTTTNNKNLQEVHVTADQQVIVPSESVTTVIYNLK</sequence>
<dbReference type="AlphaFoldDB" id="A0A069S8X6"/>
<dbReference type="InterPro" id="IPR013780">
    <property type="entry name" value="Glyco_hydro_b"/>
</dbReference>
<reference evidence="3 4" key="1">
    <citation type="submission" date="2014-04" db="EMBL/GenBank/DDBJ databases">
        <authorList>
            <person name="Sears C."/>
            <person name="Carroll K."/>
            <person name="Sack B.R."/>
            <person name="Qadri F."/>
            <person name="Myers L.L."/>
            <person name="Chung G.-T."/>
            <person name="Escheverria P."/>
            <person name="Fraser C.M."/>
            <person name="Sadzewicz L."/>
            <person name="Shefchek K.A."/>
            <person name="Tallon L."/>
            <person name="Das S.P."/>
            <person name="Daugherty S."/>
            <person name="Mongodin E.F."/>
        </authorList>
    </citation>
    <scope>NUCLEOTIDE SEQUENCE [LARGE SCALE GENOMIC DNA]</scope>
    <source>
        <strain evidence="3 4">3975 RP4</strain>
    </source>
</reference>
<comment type="caution">
    <text evidence="3">The sequence shown here is derived from an EMBL/GenBank/DDBJ whole genome shotgun (WGS) entry which is preliminary data.</text>
</comment>
<dbReference type="EMBL" id="JNHM01000084">
    <property type="protein sequence ID" value="KDS48332.1"/>
    <property type="molecule type" value="Genomic_DNA"/>
</dbReference>
<feature type="domain" description="Endo-beta-1,6-galactanase-like" evidence="2">
    <location>
        <begin position="40"/>
        <end position="390"/>
    </location>
</feature>
<dbReference type="SUPFAM" id="SSF51445">
    <property type="entry name" value="(Trans)glycosidases"/>
    <property type="match status" value="1"/>
</dbReference>
<proteinExistence type="predicted"/>
<gene>
    <name evidence="3" type="ORF">M099_3350</name>
</gene>
<dbReference type="Pfam" id="PF14587">
    <property type="entry name" value="Glyco_hydr_30_2"/>
    <property type="match status" value="1"/>
</dbReference>
<dbReference type="PANTHER" id="PTHR42767">
    <property type="entry name" value="ENDO-BETA-1,6-GALACTANASE"/>
    <property type="match status" value="1"/>
</dbReference>
<keyword evidence="3" id="KW-0378">Hydrolase</keyword>
<feature type="chain" id="PRO_5001668902" evidence="1">
    <location>
        <begin position="20"/>
        <end position="532"/>
    </location>
</feature>
<evidence type="ECO:0000313" key="3">
    <source>
        <dbReference type="EMBL" id="KDS48332.1"/>
    </source>
</evidence>
<dbReference type="Proteomes" id="UP000027661">
    <property type="component" value="Unassembled WGS sequence"/>
</dbReference>
<evidence type="ECO:0000313" key="4">
    <source>
        <dbReference type="Proteomes" id="UP000027661"/>
    </source>
</evidence>
<dbReference type="InterPro" id="IPR039514">
    <property type="entry name" value="6GAL-like"/>
</dbReference>